<dbReference type="PROSITE" id="PS50113">
    <property type="entry name" value="PAC"/>
    <property type="match status" value="1"/>
</dbReference>
<evidence type="ECO:0000259" key="8">
    <source>
        <dbReference type="PROSITE" id="PS50112"/>
    </source>
</evidence>
<dbReference type="SUPFAM" id="SSF47384">
    <property type="entry name" value="Homodimeric domain of signal transducing histidine kinase"/>
    <property type="match status" value="1"/>
</dbReference>
<accession>A0ABU1AWN0</accession>
<evidence type="ECO:0000256" key="3">
    <source>
        <dbReference type="ARBA" id="ARBA00022553"/>
    </source>
</evidence>
<keyword evidence="5" id="KW-0472">Membrane</keyword>
<evidence type="ECO:0000259" key="9">
    <source>
        <dbReference type="PROSITE" id="PS50113"/>
    </source>
</evidence>
<dbReference type="Pfam" id="PF08447">
    <property type="entry name" value="PAS_3"/>
    <property type="match status" value="1"/>
</dbReference>
<dbReference type="InterPro" id="IPR005467">
    <property type="entry name" value="His_kinase_dom"/>
</dbReference>
<dbReference type="InterPro" id="IPR036097">
    <property type="entry name" value="HisK_dim/P_sf"/>
</dbReference>
<feature type="domain" description="PAS" evidence="8">
    <location>
        <begin position="480"/>
        <end position="525"/>
    </location>
</feature>
<dbReference type="SUPFAM" id="SSF55874">
    <property type="entry name" value="ATPase domain of HSP90 chaperone/DNA topoisomerase II/histidine kinase"/>
    <property type="match status" value="1"/>
</dbReference>
<dbReference type="EC" id="2.7.13.3" evidence="2"/>
<dbReference type="PROSITE" id="PS50110">
    <property type="entry name" value="RESPONSE_REGULATORY"/>
    <property type="match status" value="1"/>
</dbReference>
<keyword evidence="3 4" id="KW-0597">Phosphoprotein</keyword>
<feature type="domain" description="PAC" evidence="9">
    <location>
        <begin position="529"/>
        <end position="582"/>
    </location>
</feature>
<comment type="catalytic activity">
    <reaction evidence="1">
        <text>ATP + protein L-histidine = ADP + protein N-phospho-L-histidine.</text>
        <dbReference type="EC" id="2.7.13.3"/>
    </reaction>
</comment>
<evidence type="ECO:0000259" key="6">
    <source>
        <dbReference type="PROSITE" id="PS50109"/>
    </source>
</evidence>
<evidence type="ECO:0000256" key="2">
    <source>
        <dbReference type="ARBA" id="ARBA00012438"/>
    </source>
</evidence>
<dbReference type="InterPro" id="IPR013655">
    <property type="entry name" value="PAS_fold_3"/>
</dbReference>
<dbReference type="SMART" id="SM00091">
    <property type="entry name" value="PAS"/>
    <property type="match status" value="2"/>
</dbReference>
<dbReference type="EMBL" id="JARXHW010000032">
    <property type="protein sequence ID" value="MDQ8208503.1"/>
    <property type="molecule type" value="Genomic_DNA"/>
</dbReference>
<dbReference type="SMART" id="SM00086">
    <property type="entry name" value="PAC"/>
    <property type="match status" value="1"/>
</dbReference>
<reference evidence="10 11" key="1">
    <citation type="submission" date="2023-04" db="EMBL/GenBank/DDBJ databases">
        <title>A novel bacteria isolated from coastal sediment.</title>
        <authorList>
            <person name="Liu X.-J."/>
            <person name="Du Z.-J."/>
        </authorList>
    </citation>
    <scope>NUCLEOTIDE SEQUENCE [LARGE SCALE GENOMIC DNA]</scope>
    <source>
        <strain evidence="10 11">SDUM461003</strain>
    </source>
</reference>
<dbReference type="Pfam" id="PF00512">
    <property type="entry name" value="HisKA"/>
    <property type="match status" value="1"/>
</dbReference>
<dbReference type="Pfam" id="PF00072">
    <property type="entry name" value="Response_reg"/>
    <property type="match status" value="1"/>
</dbReference>
<evidence type="ECO:0000313" key="10">
    <source>
        <dbReference type="EMBL" id="MDQ8208503.1"/>
    </source>
</evidence>
<dbReference type="Gene3D" id="3.30.450.20">
    <property type="entry name" value="PAS domain"/>
    <property type="match status" value="2"/>
</dbReference>
<gene>
    <name evidence="10" type="ORF">QEH52_13345</name>
</gene>
<dbReference type="InterPro" id="IPR000014">
    <property type="entry name" value="PAS"/>
</dbReference>
<dbReference type="InterPro" id="IPR036890">
    <property type="entry name" value="HATPase_C_sf"/>
</dbReference>
<dbReference type="InterPro" id="IPR000700">
    <property type="entry name" value="PAS-assoc_C"/>
</dbReference>
<dbReference type="SMART" id="SM00387">
    <property type="entry name" value="HATPase_c"/>
    <property type="match status" value="1"/>
</dbReference>
<dbReference type="PANTHER" id="PTHR45339:SF5">
    <property type="entry name" value="HISTIDINE KINASE"/>
    <property type="match status" value="1"/>
</dbReference>
<dbReference type="PROSITE" id="PS50109">
    <property type="entry name" value="HIS_KIN"/>
    <property type="match status" value="1"/>
</dbReference>
<dbReference type="Gene3D" id="3.30.565.10">
    <property type="entry name" value="Histidine kinase-like ATPase, C-terminal domain"/>
    <property type="match status" value="1"/>
</dbReference>
<feature type="domain" description="PAS" evidence="8">
    <location>
        <begin position="329"/>
        <end position="372"/>
    </location>
</feature>
<dbReference type="Proteomes" id="UP001225316">
    <property type="component" value="Unassembled WGS sequence"/>
</dbReference>
<dbReference type="PANTHER" id="PTHR45339">
    <property type="entry name" value="HYBRID SIGNAL TRANSDUCTION HISTIDINE KINASE J"/>
    <property type="match status" value="1"/>
</dbReference>
<sequence>MADLLQVEGRYLEVVYMDTKREPVELRFPQTYDHIQVNIDEFGPFDLILSSDDNALEFLLEFKEELAGDVPVIFFGINNTELAARAIEREEYAGVIEKVSLLDNVKLAFELFPSLGNLHVLVGASVSGQADLEALKAQLSPDLAKRIVIEDLSLSTFGEVESRMRTYPEDDVILFLSAYLDASGDHFDFLESVLWLRQHTQIPVIHPYEHGIGQGFLGGRVISHFQMAQKAIELAENYLRDRVLPKQRFVEGDFAINYFDYKEVLRCGIAPSQLPHGSIVLGKPLSFFTKYKTYCITAFVVSVLMAVFGQILGLMYLRQGRLLGKLRESEGQTASLFENSYTPILLIEPNEGCILDANPAALVYYGYSKEELTELNIAELDGGTFAKMDHRLDRIRTGECESYQSKHQLRNGEQRQVEVLFTCIQRQQQPVLFSIVRDTTAQRDVEETLAAEQMRLGHILSATNAGTWEWHVPSGQICLNETWAEMLGYTLEELSPLTVSTWKNLCHPDDMEKALQRVEDHFSGKLEYYSSEFRMRHKDGSWVWILDRGQVGTWLSDGQPEWAYGTHLDITELKEAEAELLEAKESAEAASQAKNVFLATMSHELRTPLNPIIGFTDLMLVADNLTSEQLEWLQITKSRSSDLLLLIDDILNIARIEAGRLAIEARLTLIQDIVDDILNFFERTSREKGLSLNCKIAPELSEHCLIDPARTRQILLNLVGNAIKFSSEGEISIFVRLDNTETGRDGCQELHIIVRDQGPGISREQHKLVFEEFQQIDSSDAREYEGTGLGLAICRRLAELMGGRIWIDENYKEGAEFHVCYPAPLPSAETTQNVGLVNEASADARPTTPAKSVSGAAKHVLLVEDDMSNAKLVMVCLQRKQYRVTHAQSGQSAIDLCAEERFDLILMDIKMPGMSGLEAIRILRESDHSTPIVVLTALASGNVERRLRELELSAVLRKPVSITVLAKLIDQIIAETTSP</sequence>
<dbReference type="CDD" id="cd00082">
    <property type="entry name" value="HisKA"/>
    <property type="match status" value="1"/>
</dbReference>
<dbReference type="SUPFAM" id="SSF55785">
    <property type="entry name" value="PYP-like sensor domain (PAS domain)"/>
    <property type="match status" value="2"/>
</dbReference>
<dbReference type="CDD" id="cd00130">
    <property type="entry name" value="PAS"/>
    <property type="match status" value="2"/>
</dbReference>
<dbReference type="SMART" id="SM00388">
    <property type="entry name" value="HisKA"/>
    <property type="match status" value="1"/>
</dbReference>
<dbReference type="InterPro" id="IPR003661">
    <property type="entry name" value="HisK_dim/P_dom"/>
</dbReference>
<proteinExistence type="predicted"/>
<dbReference type="SMART" id="SM00448">
    <property type="entry name" value="REC"/>
    <property type="match status" value="1"/>
</dbReference>
<dbReference type="InterPro" id="IPR011006">
    <property type="entry name" value="CheY-like_superfamily"/>
</dbReference>
<keyword evidence="11" id="KW-1185">Reference proteome</keyword>
<organism evidence="10 11">
    <name type="scientific">Thalassobacterium maritimum</name>
    <dbReference type="NCBI Taxonomy" id="3041265"/>
    <lineage>
        <taxon>Bacteria</taxon>
        <taxon>Pseudomonadati</taxon>
        <taxon>Verrucomicrobiota</taxon>
        <taxon>Opitutia</taxon>
        <taxon>Puniceicoccales</taxon>
        <taxon>Coraliomargaritaceae</taxon>
        <taxon>Thalassobacterium</taxon>
    </lineage>
</organism>
<dbReference type="Gene3D" id="1.10.287.130">
    <property type="match status" value="1"/>
</dbReference>
<dbReference type="InterPro" id="IPR001610">
    <property type="entry name" value="PAC"/>
</dbReference>
<protein>
    <recommendedName>
        <fullName evidence="2">histidine kinase</fullName>
        <ecNumber evidence="2">2.7.13.3</ecNumber>
    </recommendedName>
</protein>
<feature type="domain" description="Histidine kinase" evidence="6">
    <location>
        <begin position="600"/>
        <end position="825"/>
    </location>
</feature>
<dbReference type="NCBIfam" id="TIGR00229">
    <property type="entry name" value="sensory_box"/>
    <property type="match status" value="2"/>
</dbReference>
<dbReference type="CDD" id="cd16922">
    <property type="entry name" value="HATPase_EvgS-ArcB-TorS-like"/>
    <property type="match status" value="1"/>
</dbReference>
<evidence type="ECO:0000313" key="11">
    <source>
        <dbReference type="Proteomes" id="UP001225316"/>
    </source>
</evidence>
<name>A0ABU1AWN0_9BACT</name>
<keyword evidence="5" id="KW-1133">Transmembrane helix</keyword>
<evidence type="ECO:0000256" key="4">
    <source>
        <dbReference type="PROSITE-ProRule" id="PRU00169"/>
    </source>
</evidence>
<feature type="modified residue" description="4-aspartylphosphate" evidence="4">
    <location>
        <position position="908"/>
    </location>
</feature>
<dbReference type="PRINTS" id="PR00344">
    <property type="entry name" value="BCTRLSENSOR"/>
</dbReference>
<dbReference type="InterPro" id="IPR003594">
    <property type="entry name" value="HATPase_dom"/>
</dbReference>
<feature type="domain" description="Response regulatory" evidence="7">
    <location>
        <begin position="859"/>
        <end position="973"/>
    </location>
</feature>
<evidence type="ECO:0000256" key="1">
    <source>
        <dbReference type="ARBA" id="ARBA00000085"/>
    </source>
</evidence>
<keyword evidence="5" id="KW-0812">Transmembrane</keyword>
<feature type="transmembrane region" description="Helical" evidence="5">
    <location>
        <begin position="296"/>
        <end position="317"/>
    </location>
</feature>
<dbReference type="PROSITE" id="PS50112">
    <property type="entry name" value="PAS"/>
    <property type="match status" value="2"/>
</dbReference>
<dbReference type="InterPro" id="IPR035965">
    <property type="entry name" value="PAS-like_dom_sf"/>
</dbReference>
<dbReference type="InterPro" id="IPR001789">
    <property type="entry name" value="Sig_transdc_resp-reg_receiver"/>
</dbReference>
<evidence type="ECO:0000256" key="5">
    <source>
        <dbReference type="SAM" id="Phobius"/>
    </source>
</evidence>
<dbReference type="Pfam" id="PF13426">
    <property type="entry name" value="PAS_9"/>
    <property type="match status" value="1"/>
</dbReference>
<dbReference type="SUPFAM" id="SSF52172">
    <property type="entry name" value="CheY-like"/>
    <property type="match status" value="1"/>
</dbReference>
<dbReference type="InterPro" id="IPR004358">
    <property type="entry name" value="Sig_transdc_His_kin-like_C"/>
</dbReference>
<dbReference type="Gene3D" id="3.40.50.2300">
    <property type="match status" value="3"/>
</dbReference>
<dbReference type="CDD" id="cd17546">
    <property type="entry name" value="REC_hyHK_CKI1_RcsC-like"/>
    <property type="match status" value="1"/>
</dbReference>
<dbReference type="Pfam" id="PF02518">
    <property type="entry name" value="HATPase_c"/>
    <property type="match status" value="1"/>
</dbReference>
<evidence type="ECO:0000259" key="7">
    <source>
        <dbReference type="PROSITE" id="PS50110"/>
    </source>
</evidence>
<comment type="caution">
    <text evidence="10">The sequence shown here is derived from an EMBL/GenBank/DDBJ whole genome shotgun (WGS) entry which is preliminary data.</text>
</comment>